<evidence type="ECO:0000313" key="1">
    <source>
        <dbReference type="EMBL" id="ESA16325.1"/>
    </source>
</evidence>
<protein>
    <submittedName>
        <fullName evidence="1">Uncharacterized protein</fullName>
    </submittedName>
</protein>
<dbReference type="EMBL" id="KI281148">
    <property type="protein sequence ID" value="ESA16325.1"/>
    <property type="molecule type" value="Genomic_DNA"/>
</dbReference>
<dbReference type="VEuPathDB" id="FungiDB:RhiirFUN_023273"/>
<gene>
    <name evidence="1" type="ORF">GLOINDRAFT_22932</name>
</gene>
<sequence>MMVEVGFSQSLPDLHRTTALYFGSQTTIQIVDIITNTSIIALIAALYLHTSTTPLIPTSIISFGTAEPNTSTINYIINKMGVPLGSFIGVGRPDPNNNNNNFSPCNAANLPDYQMNIPGLELFNGVPVNRLPVGFPIAPNTSPIGFLVLIWIFGKFKFAARTLDSPSNAQYTLDKPPSPTSFMSEFYQMVSSLESAYRNFDARHTS</sequence>
<reference evidence="1" key="1">
    <citation type="submission" date="2013-07" db="EMBL/GenBank/DDBJ databases">
        <title>The genome of an arbuscular mycorrhizal fungus provides insights into the evolution of the oldest plant symbiosis.</title>
        <authorList>
            <consortium name="DOE Joint Genome Institute"/>
            <person name="Tisserant E."/>
            <person name="Malbreil M."/>
            <person name="Kuo A."/>
            <person name="Kohler A."/>
            <person name="Symeonidi A."/>
            <person name="Balestrini R."/>
            <person name="Charron P."/>
            <person name="Duensing N."/>
            <person name="Frei-dit-Frey N."/>
            <person name="Gianinazzi-Pearson V."/>
            <person name="Gilbert B."/>
            <person name="Handa Y."/>
            <person name="Hijri M."/>
            <person name="Kaul R."/>
            <person name="Kawaguchi M."/>
            <person name="Krajinski F."/>
            <person name="Lammers P."/>
            <person name="Lapierre D."/>
            <person name="Masclaux F.G."/>
            <person name="Murat C."/>
            <person name="Morin E."/>
            <person name="Ndikumana S."/>
            <person name="Pagni M."/>
            <person name="Petitpierre D."/>
            <person name="Requena N."/>
            <person name="Rosikiewicz P."/>
            <person name="Riley R."/>
            <person name="Saito K."/>
            <person name="San Clemente H."/>
            <person name="Shapiro H."/>
            <person name="van Tuinen D."/>
            <person name="Becard G."/>
            <person name="Bonfante P."/>
            <person name="Paszkowski U."/>
            <person name="Shachar-Hill Y."/>
            <person name="Young J.P."/>
            <person name="Sanders I.R."/>
            <person name="Henrissat B."/>
            <person name="Rensing S.A."/>
            <person name="Grigoriev I.V."/>
            <person name="Corradi N."/>
            <person name="Roux C."/>
            <person name="Martin F."/>
        </authorList>
    </citation>
    <scope>NUCLEOTIDE SEQUENCE</scope>
    <source>
        <strain evidence="1">DAOM 197198</strain>
    </source>
</reference>
<dbReference type="HOGENOM" id="CLU_1332559_0_0_1"/>
<dbReference type="AlphaFoldDB" id="U9U7F6"/>
<name>U9U7F6_RHIID</name>
<proteinExistence type="predicted"/>
<accession>U9U7F6</accession>
<organism evidence="1">
    <name type="scientific">Rhizophagus irregularis (strain DAOM 181602 / DAOM 197198 / MUCL 43194)</name>
    <name type="common">Arbuscular mycorrhizal fungus</name>
    <name type="synonym">Glomus intraradices</name>
    <dbReference type="NCBI Taxonomy" id="747089"/>
    <lineage>
        <taxon>Eukaryota</taxon>
        <taxon>Fungi</taxon>
        <taxon>Fungi incertae sedis</taxon>
        <taxon>Mucoromycota</taxon>
        <taxon>Glomeromycotina</taxon>
        <taxon>Glomeromycetes</taxon>
        <taxon>Glomerales</taxon>
        <taxon>Glomeraceae</taxon>
        <taxon>Rhizophagus</taxon>
    </lineage>
</organism>